<dbReference type="InterPro" id="IPR029058">
    <property type="entry name" value="AB_hydrolase_fold"/>
</dbReference>
<dbReference type="SUPFAM" id="SSF53474">
    <property type="entry name" value="alpha/beta-Hydrolases"/>
    <property type="match status" value="1"/>
</dbReference>
<reference evidence="3" key="1">
    <citation type="submission" date="2022-05" db="EMBL/GenBank/DDBJ databases">
        <title>Description of a novel species of Leclercia; Leclercia tamurae and the Proposal for a Novel Genus Silvania gen. nov. Containing Two Novel Species Silvania hatchlandensis sp. nov. and Silvania confinis sp. nov. Isolated from the Rhizosphere of Oak.</title>
        <authorList>
            <person name="Maddock D.W."/>
            <person name="Brady C.L."/>
            <person name="Denman S."/>
            <person name="Arnold D."/>
        </authorList>
    </citation>
    <scope>NUCLEOTIDE SEQUENCE</scope>
    <source>
        <strain evidence="3">H6S3</strain>
    </source>
</reference>
<comment type="caution">
    <text evidence="3">The sequence shown here is derived from an EMBL/GenBank/DDBJ whole genome shotgun (WGS) entry which is preliminary data.</text>
</comment>
<dbReference type="Gene3D" id="3.40.50.1820">
    <property type="entry name" value="alpha/beta hydrolase"/>
    <property type="match status" value="1"/>
</dbReference>
<dbReference type="InterPro" id="IPR050300">
    <property type="entry name" value="GDXG_lipolytic_enzyme"/>
</dbReference>
<protein>
    <submittedName>
        <fullName evidence="3">Alpha/beta hydrolase</fullName>
    </submittedName>
</protein>
<evidence type="ECO:0000259" key="2">
    <source>
        <dbReference type="Pfam" id="PF07859"/>
    </source>
</evidence>
<dbReference type="PANTHER" id="PTHR48081">
    <property type="entry name" value="AB HYDROLASE SUPERFAMILY PROTEIN C4A8.06C"/>
    <property type="match status" value="1"/>
</dbReference>
<name>A0ABT2R6G2_9ENTR</name>
<proteinExistence type="predicted"/>
<evidence type="ECO:0000256" key="1">
    <source>
        <dbReference type="ARBA" id="ARBA00022801"/>
    </source>
</evidence>
<dbReference type="InterPro" id="IPR013094">
    <property type="entry name" value="AB_hydrolase_3"/>
</dbReference>
<keyword evidence="1 3" id="KW-0378">Hydrolase</keyword>
<dbReference type="RefSeq" id="WP_262660830.1">
    <property type="nucleotide sequence ID" value="NZ_JAMHKS010000061.1"/>
</dbReference>
<gene>
    <name evidence="3" type="ORF">M8318_02075</name>
</gene>
<dbReference type="EMBL" id="JAMHKS010000061">
    <property type="protein sequence ID" value="MCU6676456.1"/>
    <property type="molecule type" value="Genomic_DNA"/>
</dbReference>
<sequence length="310" mass="34190">MALEKGISKLVQEFIAAGRPSSLSQNIDERRAGYAASTVLAGERETRVHVATQELDGITFRIVSPLNAPETLPAVIYYHGGCFVSGGFDTHDPQLRQLAYYGNCRVIAVQYRLAPEHTFPAAHDDAERGANLVWKYADTFGVDKDRITLCGDSAGGHLALVTALRLRAAGQWQPAQLILIYPMLDATAYCESYTRNGLDYVITRDTLLSGYDMYLPHTERQHPEASPLWRDDFYGLPGTHIITAEFDPLCDEGEALHHHMTEQGVNCTCQRWSGVIHGFFQLGGISQAARDVIRDIAWRAGNVAGPGSKE</sequence>
<keyword evidence="4" id="KW-1185">Reference proteome</keyword>
<feature type="domain" description="Alpha/beta hydrolase fold-3" evidence="2">
    <location>
        <begin position="75"/>
        <end position="280"/>
    </location>
</feature>
<organism evidence="3 4">
    <name type="scientific">Leclercia tamurae</name>
    <dbReference type="NCBI Taxonomy" id="2926467"/>
    <lineage>
        <taxon>Bacteria</taxon>
        <taxon>Pseudomonadati</taxon>
        <taxon>Pseudomonadota</taxon>
        <taxon>Gammaproteobacteria</taxon>
        <taxon>Enterobacterales</taxon>
        <taxon>Enterobacteriaceae</taxon>
        <taxon>Leclercia</taxon>
    </lineage>
</organism>
<dbReference type="Proteomes" id="UP001062027">
    <property type="component" value="Unassembled WGS sequence"/>
</dbReference>
<dbReference type="GO" id="GO:0016787">
    <property type="term" value="F:hydrolase activity"/>
    <property type="evidence" value="ECO:0007669"/>
    <property type="project" value="UniProtKB-KW"/>
</dbReference>
<dbReference type="Pfam" id="PF07859">
    <property type="entry name" value="Abhydrolase_3"/>
    <property type="match status" value="1"/>
</dbReference>
<accession>A0ABT2R6G2</accession>
<dbReference type="PANTHER" id="PTHR48081:SF8">
    <property type="entry name" value="ALPHA_BETA HYDROLASE FOLD-3 DOMAIN-CONTAINING PROTEIN-RELATED"/>
    <property type="match status" value="1"/>
</dbReference>
<evidence type="ECO:0000313" key="3">
    <source>
        <dbReference type="EMBL" id="MCU6676456.1"/>
    </source>
</evidence>
<evidence type="ECO:0000313" key="4">
    <source>
        <dbReference type="Proteomes" id="UP001062027"/>
    </source>
</evidence>